<dbReference type="Pfam" id="PF01447">
    <property type="entry name" value="Peptidase_M4"/>
    <property type="match status" value="1"/>
</dbReference>
<evidence type="ECO:0000256" key="5">
    <source>
        <dbReference type="ARBA" id="ARBA00022833"/>
    </source>
</evidence>
<dbReference type="PRINTS" id="PR00730">
    <property type="entry name" value="THERMOLYSIN"/>
</dbReference>
<keyword evidence="4 7" id="KW-0378">Hydrolase</keyword>
<evidence type="ECO:0000256" key="2">
    <source>
        <dbReference type="ARBA" id="ARBA00022670"/>
    </source>
</evidence>
<dbReference type="Pfam" id="PF02868">
    <property type="entry name" value="Peptidase_M4_C"/>
    <property type="match status" value="1"/>
</dbReference>
<evidence type="ECO:0000313" key="10">
    <source>
        <dbReference type="EMBL" id="WXB06193.1"/>
    </source>
</evidence>
<keyword evidence="3" id="KW-0479">Metal-binding</keyword>
<feature type="domain" description="Peptidase M4 C-terminal" evidence="9">
    <location>
        <begin position="187"/>
        <end position="353"/>
    </location>
</feature>
<dbReference type="PANTHER" id="PTHR33794:SF1">
    <property type="entry name" value="BACILLOLYSIN"/>
    <property type="match status" value="1"/>
</dbReference>
<keyword evidence="2 7" id="KW-0645">Protease</keyword>
<evidence type="ECO:0000256" key="6">
    <source>
        <dbReference type="ARBA" id="ARBA00023049"/>
    </source>
</evidence>
<dbReference type="InterPro" id="IPR050728">
    <property type="entry name" value="Zinc_Metalloprotease_M4"/>
</dbReference>
<evidence type="ECO:0000256" key="1">
    <source>
        <dbReference type="ARBA" id="ARBA00009388"/>
    </source>
</evidence>
<reference evidence="10" key="1">
    <citation type="submission" date="2021-12" db="EMBL/GenBank/DDBJ databases">
        <title>Discovery of the Pendulisporaceae a myxobacterial family with distinct sporulation behavior and unique specialized metabolism.</title>
        <authorList>
            <person name="Garcia R."/>
            <person name="Popoff A."/>
            <person name="Bader C.D."/>
            <person name="Loehr J."/>
            <person name="Walesch S."/>
            <person name="Walt C."/>
            <person name="Boldt J."/>
            <person name="Bunk B."/>
            <person name="Haeckl F.J.F.P.J."/>
            <person name="Gunesch A.P."/>
            <person name="Birkelbach J."/>
            <person name="Nuebel U."/>
            <person name="Pietschmann T."/>
            <person name="Bach T."/>
            <person name="Mueller R."/>
        </authorList>
    </citation>
    <scope>NUCLEOTIDE SEQUENCE</scope>
    <source>
        <strain evidence="10">MSr11367</strain>
    </source>
</reference>
<dbReference type="PANTHER" id="PTHR33794">
    <property type="entry name" value="BACILLOLYSIN"/>
    <property type="match status" value="1"/>
</dbReference>
<dbReference type="Gene3D" id="2.60.120.380">
    <property type="match status" value="1"/>
</dbReference>
<dbReference type="InterPro" id="IPR013856">
    <property type="entry name" value="Peptidase_M4_domain"/>
</dbReference>
<evidence type="ECO:0000259" key="8">
    <source>
        <dbReference type="Pfam" id="PF01447"/>
    </source>
</evidence>
<dbReference type="InterPro" id="IPR027268">
    <property type="entry name" value="Peptidase_M4/M1_CTD_sf"/>
</dbReference>
<accession>A0ABZ2L8C5</accession>
<organism evidence="10 11">
    <name type="scientific">Pendulispora rubella</name>
    <dbReference type="NCBI Taxonomy" id="2741070"/>
    <lineage>
        <taxon>Bacteria</taxon>
        <taxon>Pseudomonadati</taxon>
        <taxon>Myxococcota</taxon>
        <taxon>Myxococcia</taxon>
        <taxon>Myxococcales</taxon>
        <taxon>Sorangiineae</taxon>
        <taxon>Pendulisporaceae</taxon>
        <taxon>Pendulispora</taxon>
    </lineage>
</organism>
<dbReference type="RefSeq" id="WP_394840348.1">
    <property type="nucleotide sequence ID" value="NZ_CP089983.1"/>
</dbReference>
<keyword evidence="11" id="KW-1185">Reference proteome</keyword>
<dbReference type="InterPro" id="IPR001570">
    <property type="entry name" value="Peptidase_M4_C_domain"/>
</dbReference>
<evidence type="ECO:0000259" key="9">
    <source>
        <dbReference type="Pfam" id="PF02868"/>
    </source>
</evidence>
<evidence type="ECO:0000313" key="11">
    <source>
        <dbReference type="Proteomes" id="UP001374803"/>
    </source>
</evidence>
<dbReference type="InterPro" id="IPR023612">
    <property type="entry name" value="Peptidase_M4"/>
</dbReference>
<comment type="function">
    <text evidence="7">Extracellular zinc metalloprotease.</text>
</comment>
<feature type="domain" description="Peptidase M4" evidence="8">
    <location>
        <begin position="110"/>
        <end position="184"/>
    </location>
</feature>
<comment type="cofactor">
    <cofactor evidence="7">
        <name>Zn(2+)</name>
        <dbReference type="ChEBI" id="CHEBI:29105"/>
    </cofactor>
</comment>
<dbReference type="EMBL" id="CP089983">
    <property type="protein sequence ID" value="WXB06193.1"/>
    <property type="molecule type" value="Genomic_DNA"/>
</dbReference>
<evidence type="ECO:0000256" key="4">
    <source>
        <dbReference type="ARBA" id="ARBA00022801"/>
    </source>
</evidence>
<comment type="similarity">
    <text evidence="1 7">Belongs to the peptidase M4 family.</text>
</comment>
<keyword evidence="5 7" id="KW-0862">Zinc</keyword>
<dbReference type="Proteomes" id="UP001374803">
    <property type="component" value="Chromosome"/>
</dbReference>
<keyword evidence="7" id="KW-0964">Secreted</keyword>
<gene>
    <name evidence="10" type="ORF">LVJ94_02900</name>
</gene>
<proteinExistence type="inferred from homology"/>
<sequence length="405" mass="43490">MVERQSASVVDRAVFSKDPDAYWAVAGTLERVHRIELTGRANGLPIHDTVLVSAETGAILVRLPHVHTAKDRALHDAEHRSFIEDLPGPVVRTEGQPSHADPVVNVNYDHLGTTYDAYRELFGRDSFDDRGATAISSVHFGRNLVNAFWTGTQVAFGDGDGVDADNLALSLDVTAHEITHAVTERTSNLVYTDESGGLNEAISDIFGAVVEWYRNGRVVSDAIWKVGDDIWTPGTEGDALRYMNDPALDDSSLDDYRDYVPGTDVHNSSGIANLAFYLLAQGGTHPRGKTTIHVNGIGIEKAARIFYRANTSILTPRDEFEDAAVATEQAAAQLGFSSDEVASVNAAWRAVGVAPPASMALVSGVPLTGLRGERGGKAYYRLDVPAGATDLSFQLRGGSGDPICT</sequence>
<dbReference type="EC" id="3.4.24.-" evidence="7"/>
<dbReference type="SUPFAM" id="SSF55486">
    <property type="entry name" value="Metalloproteases ('zincins'), catalytic domain"/>
    <property type="match status" value="1"/>
</dbReference>
<keyword evidence="6 7" id="KW-0482">Metalloprotease</keyword>
<dbReference type="Gene3D" id="1.10.390.10">
    <property type="entry name" value="Neutral Protease Domain 2"/>
    <property type="match status" value="1"/>
</dbReference>
<dbReference type="CDD" id="cd09597">
    <property type="entry name" value="M4_TLP"/>
    <property type="match status" value="1"/>
</dbReference>
<protein>
    <recommendedName>
        <fullName evidence="7">Neutral metalloproteinase</fullName>
        <ecNumber evidence="7">3.4.24.-</ecNumber>
    </recommendedName>
</protein>
<evidence type="ECO:0000256" key="3">
    <source>
        <dbReference type="ARBA" id="ARBA00022723"/>
    </source>
</evidence>
<dbReference type="Gene3D" id="3.10.170.10">
    <property type="match status" value="1"/>
</dbReference>
<name>A0ABZ2L8C5_9BACT</name>
<comment type="subcellular location">
    <subcellularLocation>
        <location evidence="7">Secreted</location>
    </subcellularLocation>
</comment>
<evidence type="ECO:0000256" key="7">
    <source>
        <dbReference type="RuleBase" id="RU366073"/>
    </source>
</evidence>